<dbReference type="Proteomes" id="UP000254291">
    <property type="component" value="Unassembled WGS sequence"/>
</dbReference>
<name>A0A378SPV5_9MYCO</name>
<feature type="compositionally biased region" description="Basic and acidic residues" evidence="1">
    <location>
        <begin position="91"/>
        <end position="100"/>
    </location>
</feature>
<evidence type="ECO:0000313" key="2">
    <source>
        <dbReference type="EMBL" id="STZ44395.1"/>
    </source>
</evidence>
<feature type="region of interest" description="Disordered" evidence="1">
    <location>
        <begin position="79"/>
        <end position="104"/>
    </location>
</feature>
<sequence>MSSLLAPAPRTWRQAANALFDADHVARVWRRKPTMVCWRTIRLSAQVDDGPVQTMWVIDDFSELRPECRYHSMGSVRRRRIHTGGCPPGDSDQHPRDHCQPDQSAQQYRGSRALVFHNVAHSNSAHARHGPRAKLIPCCYRVAILQFRLTRPAPGVPPSEFAICLPATGSLHPAPPTRPLLEESFLHIRTICLRTQFGSIGHPLVFDASALVALLGTQGVHEQVTDAGDVTDITESFWRRSTHGPQVL</sequence>
<gene>
    <name evidence="2" type="ORF">NCTC10742_03629</name>
</gene>
<evidence type="ECO:0000256" key="1">
    <source>
        <dbReference type="SAM" id="MobiDB-lite"/>
    </source>
</evidence>
<dbReference type="EMBL" id="UGQM01000001">
    <property type="protein sequence ID" value="STZ44395.1"/>
    <property type="molecule type" value="Genomic_DNA"/>
</dbReference>
<reference evidence="2 3" key="1">
    <citation type="submission" date="2018-06" db="EMBL/GenBank/DDBJ databases">
        <authorList>
            <consortium name="Pathogen Informatics"/>
            <person name="Doyle S."/>
        </authorList>
    </citation>
    <scope>NUCLEOTIDE SEQUENCE [LARGE SCALE GENOMIC DNA]</scope>
    <source>
        <strain evidence="2 3">NCTC10742</strain>
    </source>
</reference>
<organism evidence="2 3">
    <name type="scientific">Mycolicibacterium gilvum</name>
    <dbReference type="NCBI Taxonomy" id="1804"/>
    <lineage>
        <taxon>Bacteria</taxon>
        <taxon>Bacillati</taxon>
        <taxon>Actinomycetota</taxon>
        <taxon>Actinomycetes</taxon>
        <taxon>Mycobacteriales</taxon>
        <taxon>Mycobacteriaceae</taxon>
        <taxon>Mycolicibacterium</taxon>
    </lineage>
</organism>
<accession>A0A378SPV5</accession>
<protein>
    <submittedName>
        <fullName evidence="2">Uncharacterized protein</fullName>
    </submittedName>
</protein>
<dbReference type="AlphaFoldDB" id="A0A378SPV5"/>
<proteinExistence type="predicted"/>
<evidence type="ECO:0000313" key="3">
    <source>
        <dbReference type="Proteomes" id="UP000254291"/>
    </source>
</evidence>